<evidence type="ECO:0000256" key="1">
    <source>
        <dbReference type="ARBA" id="ARBA00004141"/>
    </source>
</evidence>
<evidence type="ECO:0000256" key="3">
    <source>
        <dbReference type="ARBA" id="ARBA00022989"/>
    </source>
</evidence>
<dbReference type="EMBL" id="JBHSRS010000013">
    <property type="protein sequence ID" value="MFC6280645.1"/>
    <property type="molecule type" value="Genomic_DNA"/>
</dbReference>
<feature type="transmembrane region" description="Helical" evidence="5">
    <location>
        <begin position="49"/>
        <end position="67"/>
    </location>
</feature>
<keyword evidence="2 5" id="KW-0812">Transmembrane</keyword>
<dbReference type="InterPro" id="IPR010432">
    <property type="entry name" value="RDD"/>
</dbReference>
<protein>
    <submittedName>
        <fullName evidence="7">RDD family protein</fullName>
    </submittedName>
</protein>
<name>A0ABW1TTL3_9BURK</name>
<evidence type="ECO:0000313" key="7">
    <source>
        <dbReference type="EMBL" id="MFC6280645.1"/>
    </source>
</evidence>
<feature type="transmembrane region" description="Helical" evidence="5">
    <location>
        <begin position="122"/>
        <end position="139"/>
    </location>
</feature>
<gene>
    <name evidence="7" type="ORF">ACFQND_05300</name>
</gene>
<dbReference type="RefSeq" id="WP_371437719.1">
    <property type="nucleotide sequence ID" value="NZ_JBHSRS010000013.1"/>
</dbReference>
<keyword evidence="4 5" id="KW-0472">Membrane</keyword>
<evidence type="ECO:0000259" key="6">
    <source>
        <dbReference type="Pfam" id="PF06271"/>
    </source>
</evidence>
<comment type="caution">
    <text evidence="7">The sequence shown here is derived from an EMBL/GenBank/DDBJ whole genome shotgun (WGS) entry which is preliminary data.</text>
</comment>
<accession>A0ABW1TTL3</accession>
<keyword evidence="8" id="KW-1185">Reference proteome</keyword>
<reference evidence="8" key="1">
    <citation type="journal article" date="2019" name="Int. J. Syst. Evol. Microbiol.">
        <title>The Global Catalogue of Microorganisms (GCM) 10K type strain sequencing project: providing services to taxonomists for standard genome sequencing and annotation.</title>
        <authorList>
            <consortium name="The Broad Institute Genomics Platform"/>
            <consortium name="The Broad Institute Genome Sequencing Center for Infectious Disease"/>
            <person name="Wu L."/>
            <person name="Ma J."/>
        </authorList>
    </citation>
    <scope>NUCLEOTIDE SEQUENCE [LARGE SCALE GENOMIC DNA]</scope>
    <source>
        <strain evidence="8">CCUG 39402</strain>
    </source>
</reference>
<evidence type="ECO:0000256" key="4">
    <source>
        <dbReference type="ARBA" id="ARBA00023136"/>
    </source>
</evidence>
<evidence type="ECO:0000256" key="2">
    <source>
        <dbReference type="ARBA" id="ARBA00022692"/>
    </source>
</evidence>
<comment type="subcellular location">
    <subcellularLocation>
        <location evidence="1">Membrane</location>
        <topology evidence="1">Multi-pass membrane protein</topology>
    </subcellularLocation>
</comment>
<proteinExistence type="predicted"/>
<feature type="domain" description="RDD" evidence="6">
    <location>
        <begin position="7"/>
        <end position="152"/>
    </location>
</feature>
<organism evidence="7 8">
    <name type="scientific">Polaromonas aquatica</name>
    <dbReference type="NCBI Taxonomy" id="332657"/>
    <lineage>
        <taxon>Bacteria</taxon>
        <taxon>Pseudomonadati</taxon>
        <taxon>Pseudomonadota</taxon>
        <taxon>Betaproteobacteria</taxon>
        <taxon>Burkholderiales</taxon>
        <taxon>Comamonadaceae</taxon>
        <taxon>Polaromonas</taxon>
    </lineage>
</organism>
<feature type="transmembrane region" description="Helical" evidence="5">
    <location>
        <begin position="95"/>
        <end position="116"/>
    </location>
</feature>
<evidence type="ECO:0000256" key="5">
    <source>
        <dbReference type="SAM" id="Phobius"/>
    </source>
</evidence>
<feature type="transmembrane region" description="Helical" evidence="5">
    <location>
        <begin position="16"/>
        <end position="37"/>
    </location>
</feature>
<evidence type="ECO:0000313" key="8">
    <source>
        <dbReference type="Proteomes" id="UP001596270"/>
    </source>
</evidence>
<dbReference type="Proteomes" id="UP001596270">
    <property type="component" value="Unassembled WGS sequence"/>
</dbReference>
<keyword evidence="3 5" id="KW-1133">Transmembrane helix</keyword>
<sequence>MKIDKIPSIPRRMACWVYEGLLMFGVVFITGYLFSTLSQTRNALDNRHALQAFVFVVFGIYFVWFWAKGQTLAMKTWNIRVVDVHGTLISQQRALLRYVLSWLWFLPPLGLSWLLGLPGMEGAVLTLGWVAIWAILARFHPQKQFWHDAWAGTRLVTWVAPESPKRAARMAAKNKTAIGSRQ</sequence>
<dbReference type="Pfam" id="PF06271">
    <property type="entry name" value="RDD"/>
    <property type="match status" value="1"/>
</dbReference>